<evidence type="ECO:0000256" key="2">
    <source>
        <dbReference type="PROSITE-ProRule" id="PRU00192"/>
    </source>
</evidence>
<dbReference type="InterPro" id="IPR036028">
    <property type="entry name" value="SH3-like_dom_sf"/>
</dbReference>
<evidence type="ECO:0008006" key="9">
    <source>
        <dbReference type="Google" id="ProtNLM"/>
    </source>
</evidence>
<dbReference type="Gene3D" id="2.30.29.30">
    <property type="entry name" value="Pleckstrin-homology domain (PH domain)/Phosphotyrosine-binding domain (PTB)"/>
    <property type="match status" value="1"/>
</dbReference>
<dbReference type="SMART" id="SM00326">
    <property type="entry name" value="SH3"/>
    <property type="match status" value="1"/>
</dbReference>
<dbReference type="SUPFAM" id="SSF47769">
    <property type="entry name" value="SAM/Pointed domain"/>
    <property type="match status" value="1"/>
</dbReference>
<keyword evidence="8" id="KW-1185">Reference proteome</keyword>
<accession>A0A6A7BTR7</accession>
<feature type="compositionally biased region" description="Polar residues" evidence="3">
    <location>
        <begin position="271"/>
        <end position="285"/>
    </location>
</feature>
<keyword evidence="1 2" id="KW-0728">SH3 domain</keyword>
<dbReference type="InterPro" id="IPR011993">
    <property type="entry name" value="PH-like_dom_sf"/>
</dbReference>
<dbReference type="OrthoDB" id="73680at2759"/>
<dbReference type="PROSITE" id="PS50105">
    <property type="entry name" value="SAM_DOMAIN"/>
    <property type="match status" value="1"/>
</dbReference>
<dbReference type="InterPro" id="IPR001452">
    <property type="entry name" value="SH3_domain"/>
</dbReference>
<dbReference type="CDD" id="cd13316">
    <property type="entry name" value="PH_Boi"/>
    <property type="match status" value="1"/>
</dbReference>
<sequence>MAARGTGQAQPGNILLVIHDFTARNPDELSLAKGDRIELIERDDEFGDGWFLGRHMTNGNTGLFPEVYTTPAPRGTLLGAPRQRPVRAVPPDLKLVESAHGPQARTPSSAQASPLARTLPSPASTMSSPRIMGFAADSPVMNETLSVIDEHMTDMHLPTPPPNKRDTVGSIYSHRFSYIPGHETDEDELHSEEEVLSWSPERVAEYLSENGVERAHCDVFLEQEISGEVLLAMEQSSVFLKEFDLGSVGRRLKTWYRIKALQDEVRRMRPDTSSTTEPDSANPRRSTFRGLDLPARNSNAGFDSPTAAVLPSPNHSSMRSPQSGINSRPSAQRIRTMQHNRRHSSMDSTVSVGAEPPRHKKQVSLDQQWQAGQAMSSALSGQITNSSTSEPDRAYFSSNEADKRSSGRTITKTSSTDSRPRARTTNERGAEVGASAQLLQSMFNSVSTMQSRLSKRSVTSPVNSEKPMMEMKSAVSPVVTKLEPRQDMRAVSDAVTSREKQTVDGTSSISVSESASTENKSIERPPSDGNSQKSMGPVSRTTLLPPARRSRNKTKKHTSAYTRGLENKTPTEQMQDCDYSGWMKKRSGSLMSTWKSRLFVLKGRRLSYYYSAEDKAEKGLIDISFHRVLPAQGEMLTGLSAAVSGGSNPASPRDDADGLFIFKLVPPKPGTRGVVFTKPTTHYFAVNSKQEGREWMAALMKATIERDEASTVTTSYNQKTISLAAARAKRERPPAFKDDTDTEESPAVEKESPIVDQTIGLGIGLDGGVSNTASIKSVSMGDSALGSDAISGAKAESEAPVQLEEQPEQFVIEAVEPTKLGETEGDDMEAAQKELEADKAIAAHIGEKADIPAPAVVPAHETLTTDQGR</sequence>
<feature type="compositionally biased region" description="Polar residues" evidence="3">
    <location>
        <begin position="313"/>
        <end position="335"/>
    </location>
</feature>
<dbReference type="InterPro" id="IPR001849">
    <property type="entry name" value="PH_domain"/>
</dbReference>
<reference evidence="7" key="1">
    <citation type="journal article" date="2020" name="Stud. Mycol.">
        <title>101 Dothideomycetes genomes: a test case for predicting lifestyles and emergence of pathogens.</title>
        <authorList>
            <person name="Haridas S."/>
            <person name="Albert R."/>
            <person name="Binder M."/>
            <person name="Bloem J."/>
            <person name="Labutti K."/>
            <person name="Salamov A."/>
            <person name="Andreopoulos B."/>
            <person name="Baker S."/>
            <person name="Barry K."/>
            <person name="Bills G."/>
            <person name="Bluhm B."/>
            <person name="Cannon C."/>
            <person name="Castanera R."/>
            <person name="Culley D."/>
            <person name="Daum C."/>
            <person name="Ezra D."/>
            <person name="Gonzalez J."/>
            <person name="Henrissat B."/>
            <person name="Kuo A."/>
            <person name="Liang C."/>
            <person name="Lipzen A."/>
            <person name="Lutzoni F."/>
            <person name="Magnuson J."/>
            <person name="Mondo S."/>
            <person name="Nolan M."/>
            <person name="Ohm R."/>
            <person name="Pangilinan J."/>
            <person name="Park H.-J."/>
            <person name="Ramirez L."/>
            <person name="Alfaro M."/>
            <person name="Sun H."/>
            <person name="Tritt A."/>
            <person name="Yoshinaga Y."/>
            <person name="Zwiers L.-H."/>
            <person name="Turgeon B."/>
            <person name="Goodwin S."/>
            <person name="Spatafora J."/>
            <person name="Crous P."/>
            <person name="Grigoriev I."/>
        </authorList>
    </citation>
    <scope>NUCLEOTIDE SEQUENCE</scope>
    <source>
        <strain evidence="7">CBS 480.64</strain>
    </source>
</reference>
<dbReference type="SUPFAM" id="SSF50044">
    <property type="entry name" value="SH3-domain"/>
    <property type="match status" value="1"/>
</dbReference>
<protein>
    <recommendedName>
        <fullName evidence="9">PH-domain-containing protein</fullName>
    </recommendedName>
</protein>
<dbReference type="GO" id="GO:0005886">
    <property type="term" value="C:plasma membrane"/>
    <property type="evidence" value="ECO:0007669"/>
    <property type="project" value="TreeGrafter"/>
</dbReference>
<dbReference type="CDD" id="cd09535">
    <property type="entry name" value="SAM_BOI-like_fungal"/>
    <property type="match status" value="1"/>
</dbReference>
<dbReference type="InterPro" id="IPR035551">
    <property type="entry name" value="Boi1/2_SH3"/>
</dbReference>
<dbReference type="CDD" id="cd11886">
    <property type="entry name" value="SH3_BOI"/>
    <property type="match status" value="1"/>
</dbReference>
<feature type="domain" description="SAM" evidence="6">
    <location>
        <begin position="198"/>
        <end position="264"/>
    </location>
</feature>
<feature type="compositionally biased region" description="Polar residues" evidence="3">
    <location>
        <begin position="447"/>
        <end position="463"/>
    </location>
</feature>
<feature type="region of interest" description="Disordered" evidence="3">
    <location>
        <begin position="98"/>
        <end position="127"/>
    </location>
</feature>
<feature type="compositionally biased region" description="Low complexity" evidence="3">
    <location>
        <begin position="507"/>
        <end position="516"/>
    </location>
</feature>
<feature type="compositionally biased region" description="Basic and acidic residues" evidence="3">
    <location>
        <begin position="482"/>
        <end position="502"/>
    </location>
</feature>
<evidence type="ECO:0000259" key="4">
    <source>
        <dbReference type="PROSITE" id="PS50002"/>
    </source>
</evidence>
<dbReference type="Pfam" id="PF07647">
    <property type="entry name" value="SAM_2"/>
    <property type="match status" value="1"/>
</dbReference>
<evidence type="ECO:0000259" key="5">
    <source>
        <dbReference type="PROSITE" id="PS50003"/>
    </source>
</evidence>
<feature type="region of interest" description="Disordered" evidence="3">
    <location>
        <begin position="727"/>
        <end position="750"/>
    </location>
</feature>
<dbReference type="FunFam" id="2.30.29.30:FF:000230">
    <property type="entry name" value="Polarized growth protein (Boi2)"/>
    <property type="match status" value="1"/>
</dbReference>
<dbReference type="GO" id="GO:0030036">
    <property type="term" value="P:actin cytoskeleton organization"/>
    <property type="evidence" value="ECO:0007669"/>
    <property type="project" value="TreeGrafter"/>
</dbReference>
<feature type="domain" description="SH3" evidence="4">
    <location>
        <begin position="10"/>
        <end position="74"/>
    </location>
</feature>
<dbReference type="SMART" id="SM00454">
    <property type="entry name" value="SAM"/>
    <property type="match status" value="1"/>
</dbReference>
<dbReference type="PROSITE" id="PS50003">
    <property type="entry name" value="PH_DOMAIN"/>
    <property type="match status" value="1"/>
</dbReference>
<evidence type="ECO:0000259" key="6">
    <source>
        <dbReference type="PROSITE" id="PS50105"/>
    </source>
</evidence>
<feature type="compositionally biased region" description="Basic residues" evidence="3">
    <location>
        <begin position="548"/>
        <end position="558"/>
    </location>
</feature>
<dbReference type="Pfam" id="PF14604">
    <property type="entry name" value="SH3_9"/>
    <property type="match status" value="1"/>
</dbReference>
<dbReference type="SMART" id="SM00233">
    <property type="entry name" value="PH"/>
    <property type="match status" value="1"/>
</dbReference>
<dbReference type="AlphaFoldDB" id="A0A6A7BTR7"/>
<feature type="region of interest" description="Disordered" evidence="3">
    <location>
        <begin position="447"/>
        <end position="574"/>
    </location>
</feature>
<dbReference type="PANTHER" id="PTHR12092:SF16">
    <property type="entry name" value="PH DOMAIN-CONTAINING PROTEIN"/>
    <property type="match status" value="1"/>
</dbReference>
<dbReference type="Proteomes" id="UP000799421">
    <property type="component" value="Unassembled WGS sequence"/>
</dbReference>
<proteinExistence type="predicted"/>
<feature type="compositionally biased region" description="Polar residues" evidence="3">
    <location>
        <begin position="407"/>
        <end position="417"/>
    </location>
</feature>
<dbReference type="PROSITE" id="PS50002">
    <property type="entry name" value="SH3"/>
    <property type="match status" value="1"/>
</dbReference>
<gene>
    <name evidence="7" type="ORF">K470DRAFT_237189</name>
</gene>
<dbReference type="Gene3D" id="1.10.150.50">
    <property type="entry name" value="Transcription Factor, Ets-1"/>
    <property type="match status" value="1"/>
</dbReference>
<dbReference type="EMBL" id="MU006018">
    <property type="protein sequence ID" value="KAF2858115.1"/>
    <property type="molecule type" value="Genomic_DNA"/>
</dbReference>
<evidence type="ECO:0000313" key="8">
    <source>
        <dbReference type="Proteomes" id="UP000799421"/>
    </source>
</evidence>
<feature type="compositionally biased region" description="Polar residues" evidence="3">
    <location>
        <begin position="364"/>
        <end position="389"/>
    </location>
</feature>
<dbReference type="SUPFAM" id="SSF50729">
    <property type="entry name" value="PH domain-like"/>
    <property type="match status" value="1"/>
</dbReference>
<dbReference type="Gene3D" id="2.30.30.40">
    <property type="entry name" value="SH3 Domains"/>
    <property type="match status" value="1"/>
</dbReference>
<evidence type="ECO:0000256" key="1">
    <source>
        <dbReference type="ARBA" id="ARBA00022443"/>
    </source>
</evidence>
<feature type="compositionally biased region" description="Polar residues" evidence="3">
    <location>
        <begin position="528"/>
        <end position="542"/>
    </location>
</feature>
<feature type="domain" description="PH" evidence="5">
    <location>
        <begin position="576"/>
        <end position="704"/>
    </location>
</feature>
<dbReference type="PANTHER" id="PTHR12092">
    <property type="entry name" value="PLECKSTRIN"/>
    <property type="match status" value="1"/>
</dbReference>
<name>A0A6A7BTR7_9PEZI</name>
<feature type="compositionally biased region" description="Basic and acidic residues" evidence="3">
    <location>
        <begin position="418"/>
        <end position="430"/>
    </location>
</feature>
<feature type="region of interest" description="Disordered" evidence="3">
    <location>
        <begin position="266"/>
        <end position="434"/>
    </location>
</feature>
<dbReference type="FunFam" id="1.10.150.50:FF:000082">
    <property type="entry name" value="Polarized growth protein boi2"/>
    <property type="match status" value="1"/>
</dbReference>
<evidence type="ECO:0000256" key="3">
    <source>
        <dbReference type="SAM" id="MobiDB-lite"/>
    </source>
</evidence>
<organism evidence="7 8">
    <name type="scientific">Piedraia hortae CBS 480.64</name>
    <dbReference type="NCBI Taxonomy" id="1314780"/>
    <lineage>
        <taxon>Eukaryota</taxon>
        <taxon>Fungi</taxon>
        <taxon>Dikarya</taxon>
        <taxon>Ascomycota</taxon>
        <taxon>Pezizomycotina</taxon>
        <taxon>Dothideomycetes</taxon>
        <taxon>Dothideomycetidae</taxon>
        <taxon>Capnodiales</taxon>
        <taxon>Piedraiaceae</taxon>
        <taxon>Piedraia</taxon>
    </lineage>
</organism>
<dbReference type="InterPro" id="IPR001660">
    <property type="entry name" value="SAM"/>
</dbReference>
<evidence type="ECO:0000313" key="7">
    <source>
        <dbReference type="EMBL" id="KAF2858115.1"/>
    </source>
</evidence>
<dbReference type="InterPro" id="IPR037370">
    <property type="entry name" value="Pleckstrin"/>
</dbReference>
<dbReference type="InterPro" id="IPR013761">
    <property type="entry name" value="SAM/pointed_sf"/>
</dbReference>
<dbReference type="Pfam" id="PF00169">
    <property type="entry name" value="PH"/>
    <property type="match status" value="1"/>
</dbReference>